<dbReference type="EMBL" id="BSYO01000003">
    <property type="protein sequence ID" value="GMH02118.1"/>
    <property type="molecule type" value="Genomic_DNA"/>
</dbReference>
<evidence type="ECO:0000313" key="2">
    <source>
        <dbReference type="EMBL" id="GMH02118.1"/>
    </source>
</evidence>
<protein>
    <submittedName>
        <fullName evidence="2">Uncharacterized protein</fullName>
    </submittedName>
</protein>
<dbReference type="AlphaFoldDB" id="A0AAD3S0K2"/>
<organism evidence="2 3">
    <name type="scientific">Nepenthes gracilis</name>
    <name type="common">Slender pitcher plant</name>
    <dbReference type="NCBI Taxonomy" id="150966"/>
    <lineage>
        <taxon>Eukaryota</taxon>
        <taxon>Viridiplantae</taxon>
        <taxon>Streptophyta</taxon>
        <taxon>Embryophyta</taxon>
        <taxon>Tracheophyta</taxon>
        <taxon>Spermatophyta</taxon>
        <taxon>Magnoliopsida</taxon>
        <taxon>eudicotyledons</taxon>
        <taxon>Gunneridae</taxon>
        <taxon>Pentapetalae</taxon>
        <taxon>Caryophyllales</taxon>
        <taxon>Nepenthaceae</taxon>
        <taxon>Nepenthes</taxon>
    </lineage>
</organism>
<accession>A0AAD3S0K2</accession>
<feature type="region of interest" description="Disordered" evidence="1">
    <location>
        <begin position="30"/>
        <end position="59"/>
    </location>
</feature>
<dbReference type="Proteomes" id="UP001279734">
    <property type="component" value="Unassembled WGS sequence"/>
</dbReference>
<proteinExistence type="predicted"/>
<feature type="compositionally biased region" description="Polar residues" evidence="1">
    <location>
        <begin position="34"/>
        <end position="54"/>
    </location>
</feature>
<comment type="caution">
    <text evidence="2">The sequence shown here is derived from an EMBL/GenBank/DDBJ whole genome shotgun (WGS) entry which is preliminary data.</text>
</comment>
<gene>
    <name evidence="2" type="ORF">Nepgr_003957</name>
</gene>
<sequence>MNPAPPIKGCASSQLPYSIGCILSEEPWAMPPLLQSTTTRQEQTASPQRQQENTPRNHRAIAKKTLLARSTYKPIPSAMQHCQSAKSPS</sequence>
<evidence type="ECO:0000313" key="3">
    <source>
        <dbReference type="Proteomes" id="UP001279734"/>
    </source>
</evidence>
<evidence type="ECO:0000256" key="1">
    <source>
        <dbReference type="SAM" id="MobiDB-lite"/>
    </source>
</evidence>
<keyword evidence="3" id="KW-1185">Reference proteome</keyword>
<name>A0AAD3S0K2_NEPGR</name>
<reference evidence="2" key="1">
    <citation type="submission" date="2023-05" db="EMBL/GenBank/DDBJ databases">
        <title>Nepenthes gracilis genome sequencing.</title>
        <authorList>
            <person name="Fukushima K."/>
        </authorList>
    </citation>
    <scope>NUCLEOTIDE SEQUENCE</scope>
    <source>
        <strain evidence="2">SING2019-196</strain>
    </source>
</reference>